<evidence type="ECO:0000256" key="1">
    <source>
        <dbReference type="SAM" id="MobiDB-lite"/>
    </source>
</evidence>
<feature type="region of interest" description="Disordered" evidence="1">
    <location>
        <begin position="1"/>
        <end position="91"/>
    </location>
</feature>
<evidence type="ECO:0000313" key="2">
    <source>
        <dbReference type="EMBL" id="WTS10927.1"/>
    </source>
</evidence>
<dbReference type="EMBL" id="CP108195">
    <property type="protein sequence ID" value="WTS10927.1"/>
    <property type="molecule type" value="Genomic_DNA"/>
</dbReference>
<organism evidence="2">
    <name type="scientific">Streptomyces sp. NBC_00119</name>
    <dbReference type="NCBI Taxonomy" id="2975659"/>
    <lineage>
        <taxon>Bacteria</taxon>
        <taxon>Bacillati</taxon>
        <taxon>Actinomycetota</taxon>
        <taxon>Actinomycetes</taxon>
        <taxon>Kitasatosporales</taxon>
        <taxon>Streptomycetaceae</taxon>
        <taxon>Streptomyces</taxon>
    </lineage>
</organism>
<reference evidence="2" key="1">
    <citation type="submission" date="2022-10" db="EMBL/GenBank/DDBJ databases">
        <title>The complete genomes of actinobacterial strains from the NBC collection.</title>
        <authorList>
            <person name="Joergensen T.S."/>
            <person name="Alvarez Arevalo M."/>
            <person name="Sterndorff E.B."/>
            <person name="Faurdal D."/>
            <person name="Vuksanovic O."/>
            <person name="Mourched A.-S."/>
            <person name="Charusanti P."/>
            <person name="Shaw S."/>
            <person name="Blin K."/>
            <person name="Weber T."/>
        </authorList>
    </citation>
    <scope>NUCLEOTIDE SEQUENCE</scope>
    <source>
        <strain evidence="2">NBC_00119</strain>
    </source>
</reference>
<proteinExistence type="predicted"/>
<feature type="compositionally biased region" description="Basic and acidic residues" evidence="1">
    <location>
        <begin position="29"/>
        <end position="53"/>
    </location>
</feature>
<protein>
    <submittedName>
        <fullName evidence="2">Uncharacterized protein</fullName>
    </submittedName>
</protein>
<gene>
    <name evidence="2" type="ORF">OHU69_07515</name>
</gene>
<accession>A0AAU1U2G0</accession>
<dbReference type="AlphaFoldDB" id="A0AAU1U2G0"/>
<name>A0AAU1U2G0_9ACTN</name>
<sequence length="91" mass="10592">MVHHHKSNRAVEGNPDDRRGMPLRPNVDALERRTQEDLRDVGLRVKKPERPAKQYEAIQNEVDREVDSGEMPSGKMSRAQRDAFPPTRYDR</sequence>